<protein>
    <submittedName>
        <fullName evidence="1">Uncharacterized protein</fullName>
    </submittedName>
</protein>
<name>A0A0B9G113_9GAMM</name>
<proteinExistence type="predicted"/>
<organism evidence="1 2">
    <name type="scientific">Photobacterium gaetbulicola</name>
    <dbReference type="NCBI Taxonomy" id="1295392"/>
    <lineage>
        <taxon>Bacteria</taxon>
        <taxon>Pseudomonadati</taxon>
        <taxon>Pseudomonadota</taxon>
        <taxon>Gammaproteobacteria</taxon>
        <taxon>Vibrionales</taxon>
        <taxon>Vibrionaceae</taxon>
        <taxon>Photobacterium</taxon>
    </lineage>
</organism>
<gene>
    <name evidence="1" type="ORF">RJ45_17575</name>
</gene>
<reference evidence="1 2" key="1">
    <citation type="submission" date="2014-12" db="EMBL/GenBank/DDBJ databases">
        <title>Genome sequencing of Photobacterium gaetbulicola AD005a.</title>
        <authorList>
            <person name="Adrian T.G.S."/>
            <person name="Chan K.G."/>
        </authorList>
    </citation>
    <scope>NUCLEOTIDE SEQUENCE [LARGE SCALE GENOMIC DNA]</scope>
    <source>
        <strain evidence="1 2">AD005a</strain>
    </source>
</reference>
<evidence type="ECO:0000313" key="2">
    <source>
        <dbReference type="Proteomes" id="UP000031278"/>
    </source>
</evidence>
<evidence type="ECO:0000313" key="1">
    <source>
        <dbReference type="EMBL" id="KHT62433.1"/>
    </source>
</evidence>
<accession>A0A0B9G113</accession>
<dbReference type="AlphaFoldDB" id="A0A0B9G113"/>
<sequence>MTGESAQYKIDPSSQLGVMFVLPHGRWLDGLLVWCSLLTSGAIAIDSHPSKAAPGSVMRL</sequence>
<dbReference type="EMBL" id="JWLZ01000178">
    <property type="protein sequence ID" value="KHT62433.1"/>
    <property type="molecule type" value="Genomic_DNA"/>
</dbReference>
<comment type="caution">
    <text evidence="1">The sequence shown here is derived from an EMBL/GenBank/DDBJ whole genome shotgun (WGS) entry which is preliminary data.</text>
</comment>
<dbReference type="Proteomes" id="UP000031278">
    <property type="component" value="Unassembled WGS sequence"/>
</dbReference>